<dbReference type="InterPro" id="IPR036415">
    <property type="entry name" value="Lamin_tail_dom_sf"/>
</dbReference>
<evidence type="ECO:0000313" key="3">
    <source>
        <dbReference type="EMBL" id="SFR54883.1"/>
    </source>
</evidence>
<dbReference type="STRING" id="440514.SAMN04488010_0467"/>
<dbReference type="InterPro" id="IPR001322">
    <property type="entry name" value="Lamin_tail_dom"/>
</dbReference>
<dbReference type="Gene3D" id="2.60.40.1260">
    <property type="entry name" value="Lamin Tail domain"/>
    <property type="match status" value="1"/>
</dbReference>
<dbReference type="Proteomes" id="UP000199462">
    <property type="component" value="Unassembled WGS sequence"/>
</dbReference>
<proteinExistence type="predicted"/>
<reference evidence="4" key="1">
    <citation type="submission" date="2016-10" db="EMBL/GenBank/DDBJ databases">
        <authorList>
            <person name="Varghese N."/>
            <person name="Submissions S."/>
        </authorList>
    </citation>
    <scope>NUCLEOTIDE SEQUENCE [LARGE SCALE GENOMIC DNA]</scope>
    <source>
        <strain evidence="4">DSM 19891</strain>
    </source>
</reference>
<dbReference type="SUPFAM" id="SSF74853">
    <property type="entry name" value="Lamin A/C globular tail domain"/>
    <property type="match status" value="1"/>
</dbReference>
<protein>
    <submittedName>
        <fullName evidence="3">Lamin Tail Domain</fullName>
    </submittedName>
</protein>
<organism evidence="3 4">
    <name type="scientific">Maribacter stanieri</name>
    <dbReference type="NCBI Taxonomy" id="440514"/>
    <lineage>
        <taxon>Bacteria</taxon>
        <taxon>Pseudomonadati</taxon>
        <taxon>Bacteroidota</taxon>
        <taxon>Flavobacteriia</taxon>
        <taxon>Flavobacteriales</taxon>
        <taxon>Flavobacteriaceae</taxon>
        <taxon>Maribacter</taxon>
    </lineage>
</organism>
<evidence type="ECO:0000313" key="4">
    <source>
        <dbReference type="Proteomes" id="UP000199462"/>
    </source>
</evidence>
<dbReference type="PROSITE" id="PS51841">
    <property type="entry name" value="LTD"/>
    <property type="match status" value="1"/>
</dbReference>
<feature type="domain" description="LTD" evidence="2">
    <location>
        <begin position="275"/>
        <end position="432"/>
    </location>
</feature>
<keyword evidence="4" id="KW-1185">Reference proteome</keyword>
<sequence length="454" mass="50158">MNGNSNIFYLMIAMCVVLGSCVKNREFNTPEIECSNSNFTIISISELKSLYIDKTVQIQEDIAVQGYVISSDIKGNFFNVVFFQDAPANPTEGLQLELELRDSHLFFDVGQQITIKLKGLYLGQSNGIYKIGGVLTSFGNISVGRLPKNVVFDHVLVSCKENNGILPTSVAISELNENMVNTLVKVNNVEFKLDELGKSYAVEEEETLRTLVDCSDKELVLLNSGYADFQSKIVPDKMGGATGILTLDKNEYQLIIRDENDLNFNEERCEDFVDEFTSNSILITEIADPDNNAGARFIELYNAGNESLSLKGWSLLRYTNDNTEVSSTIDLSDSVMEGKELLVISPNAEEFEEVYGFAPDISAGTNSPADSNGDDNIVLEDPFGKIIDLFGVVGQDGSNTNHEFEDGRAVRNIEIEFGSPIFKPIEWVIFNDTGDEGTINQPQNAPVDFTPGVR</sequence>
<dbReference type="AlphaFoldDB" id="A0A1I6HK77"/>
<dbReference type="InterPro" id="IPR043744">
    <property type="entry name" value="DUF5689"/>
</dbReference>
<feature type="region of interest" description="Disordered" evidence="1">
    <location>
        <begin position="434"/>
        <end position="454"/>
    </location>
</feature>
<gene>
    <name evidence="3" type="ORF">SAMN04488010_0467</name>
</gene>
<evidence type="ECO:0000259" key="2">
    <source>
        <dbReference type="PROSITE" id="PS51841"/>
    </source>
</evidence>
<dbReference type="EMBL" id="FOYX01000001">
    <property type="protein sequence ID" value="SFR54883.1"/>
    <property type="molecule type" value="Genomic_DNA"/>
</dbReference>
<dbReference type="Pfam" id="PF18942">
    <property type="entry name" value="DUF5689"/>
    <property type="match status" value="1"/>
</dbReference>
<accession>A0A1I6HK77</accession>
<evidence type="ECO:0000256" key="1">
    <source>
        <dbReference type="SAM" id="MobiDB-lite"/>
    </source>
</evidence>
<name>A0A1I6HK77_9FLAO</name>
<dbReference type="Pfam" id="PF00932">
    <property type="entry name" value="LTD"/>
    <property type="match status" value="1"/>
</dbReference>